<feature type="domain" description="HTH tetR-type" evidence="3">
    <location>
        <begin position="14"/>
        <end position="74"/>
    </location>
</feature>
<dbReference type="EMBL" id="HG518324">
    <property type="protein sequence ID" value="CDI12169.1"/>
    <property type="molecule type" value="Genomic_DNA"/>
</dbReference>
<name>U4Q4D6_9HYPH</name>
<dbReference type="PANTHER" id="PTHR30328">
    <property type="entry name" value="TRANSCRIPTIONAL REPRESSOR"/>
    <property type="match status" value="1"/>
</dbReference>
<dbReference type="SUPFAM" id="SSF48498">
    <property type="entry name" value="Tetracyclin repressor-like, C-terminal domain"/>
    <property type="match status" value="1"/>
</dbReference>
<dbReference type="GO" id="GO:0003677">
    <property type="term" value="F:DNA binding"/>
    <property type="evidence" value="ECO:0007669"/>
    <property type="project" value="UniProtKB-UniRule"/>
</dbReference>
<dbReference type="Proteomes" id="UP000016944">
    <property type="component" value="Plasmid IRBL74_p"/>
</dbReference>
<dbReference type="HOGENOM" id="CLU_069356_27_2_5"/>
<keyword evidence="1 2" id="KW-0238">DNA-binding</keyword>
<geneLocation type="plasmid" evidence="4 5">
    <name>IRBL74_p</name>
</geneLocation>
<dbReference type="AlphaFoldDB" id="U4Q4D6"/>
<dbReference type="PROSITE" id="PS50977">
    <property type="entry name" value="HTH_TETR_2"/>
    <property type="match status" value="1"/>
</dbReference>
<dbReference type="Gene3D" id="1.10.357.10">
    <property type="entry name" value="Tetracycline Repressor, domain 2"/>
    <property type="match status" value="1"/>
</dbReference>
<evidence type="ECO:0000256" key="2">
    <source>
        <dbReference type="PROSITE-ProRule" id="PRU00335"/>
    </source>
</evidence>
<evidence type="ECO:0000259" key="3">
    <source>
        <dbReference type="PROSITE" id="PS50977"/>
    </source>
</evidence>
<accession>U4Q4D6</accession>
<feature type="DNA-binding region" description="H-T-H motif" evidence="2">
    <location>
        <begin position="37"/>
        <end position="56"/>
    </location>
</feature>
<dbReference type="PANTHER" id="PTHR30328:SF54">
    <property type="entry name" value="HTH-TYPE TRANSCRIPTIONAL REPRESSOR SCO4008"/>
    <property type="match status" value="1"/>
</dbReference>
<dbReference type="InterPro" id="IPR050109">
    <property type="entry name" value="HTH-type_TetR-like_transc_reg"/>
</dbReference>
<gene>
    <name evidence="4" type="ORF">BN877_p0447</name>
</gene>
<evidence type="ECO:0000313" key="5">
    <source>
        <dbReference type="Proteomes" id="UP000016944"/>
    </source>
</evidence>
<organism evidence="4 5">
    <name type="scientific">Agrobacterium pusense</name>
    <dbReference type="NCBI Taxonomy" id="648995"/>
    <lineage>
        <taxon>Bacteria</taxon>
        <taxon>Pseudomonadati</taxon>
        <taxon>Pseudomonadota</taxon>
        <taxon>Alphaproteobacteria</taxon>
        <taxon>Hyphomicrobiales</taxon>
        <taxon>Rhizobiaceae</taxon>
        <taxon>Rhizobium/Agrobacterium group</taxon>
        <taxon>Agrobacterium</taxon>
    </lineage>
</organism>
<evidence type="ECO:0000313" key="4">
    <source>
        <dbReference type="EMBL" id="CDI12169.1"/>
    </source>
</evidence>
<dbReference type="InterPro" id="IPR009057">
    <property type="entry name" value="Homeodomain-like_sf"/>
</dbReference>
<dbReference type="PRINTS" id="PR00455">
    <property type="entry name" value="HTHTETR"/>
</dbReference>
<dbReference type="InterPro" id="IPR036271">
    <property type="entry name" value="Tet_transcr_reg_TetR-rel_C_sf"/>
</dbReference>
<proteinExistence type="predicted"/>
<keyword evidence="4" id="KW-0614">Plasmid</keyword>
<dbReference type="InterPro" id="IPR001647">
    <property type="entry name" value="HTH_TetR"/>
</dbReference>
<reference evidence="4 5" key="1">
    <citation type="journal article" date="2013" name="Genome Announc.">
        <title>Complete Genome Sequence of the Sesbania Symbiont and Rice Growth-Promoting Endophyte Rhizobium sp. Strain IRBG74.</title>
        <authorList>
            <person name="Crook M.B."/>
            <person name="Mitra S."/>
            <person name="Ane J.M."/>
            <person name="Sadowsky M.J."/>
            <person name="Gyaneshwar P."/>
        </authorList>
    </citation>
    <scope>NUCLEOTIDE SEQUENCE [LARGE SCALE GENOMIC DNA]</scope>
    <source>
        <strain evidence="4 5">IRBG74</strain>
        <plasmid evidence="5">IRBL74_p</plasmid>
    </source>
</reference>
<evidence type="ECO:0000256" key="1">
    <source>
        <dbReference type="ARBA" id="ARBA00023125"/>
    </source>
</evidence>
<dbReference type="RefSeq" id="WP_022557468.1">
    <property type="nucleotide sequence ID" value="NC_022536.1"/>
</dbReference>
<dbReference type="PATRIC" id="fig|424182.3.peg.5158"/>
<dbReference type="KEGG" id="rir:BN877_p0447"/>
<sequence>MSAAEKLTRAEQKAQRRLEIVDAAFAEFAKNGFTATRVEDIAHRVNVTKGTVFIYFETKEELFRSTIENLTRAVQEVLDTYSGARKNPVEEIEAFLGFLFDAIVNDRKMRELLRLLLAEAPRFPELIDHYNEIFAEPVFSKINTILEDGVAKKMFSSKASQLAGVVMALLFGATVSRLISDSRRTPEMEINLSIHVKLVMRALLSFDERTS</sequence>
<dbReference type="Pfam" id="PF00440">
    <property type="entry name" value="TetR_N"/>
    <property type="match status" value="1"/>
</dbReference>
<dbReference type="SUPFAM" id="SSF46689">
    <property type="entry name" value="Homeodomain-like"/>
    <property type="match status" value="1"/>
</dbReference>
<protein>
    <submittedName>
        <fullName evidence="4">TetR family transcriptional regulator</fullName>
    </submittedName>
</protein>